<protein>
    <submittedName>
        <fullName evidence="1">Uncharacterized protein</fullName>
    </submittedName>
</protein>
<dbReference type="Proteomes" id="UP000289738">
    <property type="component" value="Chromosome A09"/>
</dbReference>
<proteinExistence type="predicted"/>
<sequence length="268" mass="30432">MKTPPNSKDEGTDRESEDVCLVVIEGIRFGEFQLKETVREFTIQEGRRVKFTKNDNARMRVTYKVKGCPWVVLYQGIMKILTFINGHTCPKKDKNRAAIGNWVTRKLVKKVRKYPNFRHCDIATYFKKTYQHHINLIPGQTFWEIDTDEVKGGRKKFKHTSTKNNTNLKRQLAPFTCSFYGKKVHTRRGCKEKKLVDVAAVEAEAAAEKISGTKLNVVEDAPNAAKPDPNAELDPNAADNTNVVEDALIDSTNTNVQGSKQLKLSFLN</sequence>
<dbReference type="AlphaFoldDB" id="A0A445BLL6"/>
<accession>A0A445BLL6</accession>
<dbReference type="EMBL" id="SDMP01000009">
    <property type="protein sequence ID" value="RYR39556.1"/>
    <property type="molecule type" value="Genomic_DNA"/>
</dbReference>
<comment type="caution">
    <text evidence="1">The sequence shown here is derived from an EMBL/GenBank/DDBJ whole genome shotgun (WGS) entry which is preliminary data.</text>
</comment>
<evidence type="ECO:0000313" key="2">
    <source>
        <dbReference type="Proteomes" id="UP000289738"/>
    </source>
</evidence>
<evidence type="ECO:0000313" key="1">
    <source>
        <dbReference type="EMBL" id="RYR39556.1"/>
    </source>
</evidence>
<name>A0A445BLL6_ARAHY</name>
<keyword evidence="2" id="KW-1185">Reference proteome</keyword>
<organism evidence="1 2">
    <name type="scientific">Arachis hypogaea</name>
    <name type="common">Peanut</name>
    <dbReference type="NCBI Taxonomy" id="3818"/>
    <lineage>
        <taxon>Eukaryota</taxon>
        <taxon>Viridiplantae</taxon>
        <taxon>Streptophyta</taxon>
        <taxon>Embryophyta</taxon>
        <taxon>Tracheophyta</taxon>
        <taxon>Spermatophyta</taxon>
        <taxon>Magnoliopsida</taxon>
        <taxon>eudicotyledons</taxon>
        <taxon>Gunneridae</taxon>
        <taxon>Pentapetalae</taxon>
        <taxon>rosids</taxon>
        <taxon>fabids</taxon>
        <taxon>Fabales</taxon>
        <taxon>Fabaceae</taxon>
        <taxon>Papilionoideae</taxon>
        <taxon>50 kb inversion clade</taxon>
        <taxon>dalbergioids sensu lato</taxon>
        <taxon>Dalbergieae</taxon>
        <taxon>Pterocarpus clade</taxon>
        <taxon>Arachis</taxon>
    </lineage>
</organism>
<reference evidence="1 2" key="1">
    <citation type="submission" date="2019-01" db="EMBL/GenBank/DDBJ databases">
        <title>Sequencing of cultivated peanut Arachis hypogaea provides insights into genome evolution and oil improvement.</title>
        <authorList>
            <person name="Chen X."/>
        </authorList>
    </citation>
    <scope>NUCLEOTIDE SEQUENCE [LARGE SCALE GENOMIC DNA]</scope>
    <source>
        <strain evidence="2">cv. Fuhuasheng</strain>
        <tissue evidence="1">Leaves</tissue>
    </source>
</reference>
<gene>
    <name evidence="1" type="ORF">Ahy_A09g045111</name>
</gene>